<name>A0A6V3K230_9EUKA</name>
<sequence>MTSIAPPAGTTTRSPTATPTGHASKGETESKSAQEVDHDAEVSSSYAKATIVVVGVTFAIFAGIVIAFCCLRRRRANSDARFRPVDDEPNTAVSMVESSAHVLAGRQHEAGESLSLEMVGQARAAGRPIDADESMFVVDDEEDDMLGLGAELDDYR</sequence>
<keyword evidence="2" id="KW-1133">Transmembrane helix</keyword>
<evidence type="ECO:0008006" key="5">
    <source>
        <dbReference type="Google" id="ProtNLM"/>
    </source>
</evidence>
<keyword evidence="2" id="KW-0812">Transmembrane</keyword>
<proteinExistence type="predicted"/>
<protein>
    <recommendedName>
        <fullName evidence="5">Transmembrane protein</fullName>
    </recommendedName>
</protein>
<evidence type="ECO:0000313" key="3">
    <source>
        <dbReference type="EMBL" id="CAE0654548.1"/>
    </source>
</evidence>
<keyword evidence="2" id="KW-0472">Membrane</keyword>
<evidence type="ECO:0000313" key="4">
    <source>
        <dbReference type="EMBL" id="CAE0654551.1"/>
    </source>
</evidence>
<feature type="compositionally biased region" description="Basic and acidic residues" evidence="1">
    <location>
        <begin position="24"/>
        <end position="37"/>
    </location>
</feature>
<evidence type="ECO:0000256" key="2">
    <source>
        <dbReference type="SAM" id="Phobius"/>
    </source>
</evidence>
<dbReference type="AlphaFoldDB" id="A0A6V3K230"/>
<accession>A0A6V3K230</accession>
<dbReference type="EMBL" id="HBIV01009142">
    <property type="protein sequence ID" value="CAE0654548.1"/>
    <property type="molecule type" value="Transcribed_RNA"/>
</dbReference>
<organism evidence="4">
    <name type="scientific">Lotharella globosa</name>
    <dbReference type="NCBI Taxonomy" id="91324"/>
    <lineage>
        <taxon>Eukaryota</taxon>
        <taxon>Sar</taxon>
        <taxon>Rhizaria</taxon>
        <taxon>Cercozoa</taxon>
        <taxon>Chlorarachniophyceae</taxon>
        <taxon>Lotharella</taxon>
    </lineage>
</organism>
<feature type="region of interest" description="Disordered" evidence="1">
    <location>
        <begin position="1"/>
        <end position="37"/>
    </location>
</feature>
<gene>
    <name evidence="3" type="ORF">LGLO00237_LOCUS6905</name>
    <name evidence="4" type="ORF">LGLO00237_LOCUS6907</name>
</gene>
<feature type="compositionally biased region" description="Low complexity" evidence="1">
    <location>
        <begin position="1"/>
        <end position="20"/>
    </location>
</feature>
<feature type="transmembrane region" description="Helical" evidence="2">
    <location>
        <begin position="49"/>
        <end position="71"/>
    </location>
</feature>
<evidence type="ECO:0000256" key="1">
    <source>
        <dbReference type="SAM" id="MobiDB-lite"/>
    </source>
</evidence>
<reference evidence="4" key="1">
    <citation type="submission" date="2021-01" db="EMBL/GenBank/DDBJ databases">
        <authorList>
            <person name="Corre E."/>
            <person name="Pelletier E."/>
            <person name="Niang G."/>
            <person name="Scheremetjew M."/>
            <person name="Finn R."/>
            <person name="Kale V."/>
            <person name="Holt S."/>
            <person name="Cochrane G."/>
            <person name="Meng A."/>
            <person name="Brown T."/>
            <person name="Cohen L."/>
        </authorList>
    </citation>
    <scope>NUCLEOTIDE SEQUENCE</scope>
    <source>
        <strain evidence="4">CCCM811</strain>
    </source>
</reference>
<dbReference type="EMBL" id="HBIV01009145">
    <property type="protein sequence ID" value="CAE0654551.1"/>
    <property type="molecule type" value="Transcribed_RNA"/>
</dbReference>